<dbReference type="AlphaFoldDB" id="A0A242C7N6"/>
<accession>A0A242C7N6</accession>
<protein>
    <submittedName>
        <fullName evidence="1">Uncharacterized protein</fullName>
    </submittedName>
</protein>
<proteinExistence type="predicted"/>
<gene>
    <name evidence="1" type="ORF">A5880_002977</name>
</gene>
<comment type="caution">
    <text evidence="1">The sequence shown here is derived from an EMBL/GenBank/DDBJ whole genome shotgun (WGS) entry which is preliminary data.</text>
</comment>
<organism evidence="1">
    <name type="scientific">Candidatus Enterococcus mansonii</name>
    <dbReference type="NCBI Taxonomy" id="1834181"/>
    <lineage>
        <taxon>Bacteria</taxon>
        <taxon>Bacillati</taxon>
        <taxon>Bacillota</taxon>
        <taxon>Bacilli</taxon>
        <taxon>Lactobacillales</taxon>
        <taxon>Enterococcaceae</taxon>
        <taxon>Enterococcus</taxon>
    </lineage>
</organism>
<evidence type="ECO:0000313" key="1">
    <source>
        <dbReference type="EMBL" id="OTO05802.1"/>
    </source>
</evidence>
<sequence length="28" mass="3373">MLYILKINCFFEIATFLDLKKMIFCNIS</sequence>
<dbReference type="EMBL" id="NGLE01000004">
    <property type="protein sequence ID" value="OTO05802.1"/>
    <property type="molecule type" value="Genomic_DNA"/>
</dbReference>
<name>A0A242C7N6_9ENTE</name>
<reference evidence="1" key="1">
    <citation type="submission" date="2017-05" db="EMBL/GenBank/DDBJ databases">
        <title>The Genome Sequence of Enterococcus sp. 4G2_DIV0659.</title>
        <authorList>
            <consortium name="The Broad Institute Genomics Platform"/>
            <consortium name="The Broad Institute Genomic Center for Infectious Diseases"/>
            <person name="Earl A."/>
            <person name="Manson A."/>
            <person name="Schwartman J."/>
            <person name="Gilmore M."/>
            <person name="Abouelleil A."/>
            <person name="Cao P."/>
            <person name="Chapman S."/>
            <person name="Cusick C."/>
            <person name="Shea T."/>
            <person name="Young S."/>
            <person name="Neafsey D."/>
            <person name="Nusbaum C."/>
            <person name="Birren B."/>
        </authorList>
    </citation>
    <scope>NUCLEOTIDE SEQUENCE [LARGE SCALE GENOMIC DNA]</scope>
    <source>
        <strain evidence="1">4G2_DIV0659</strain>
    </source>
</reference>